<keyword evidence="3 4" id="KW-0645">Protease</keyword>
<dbReference type="CDD" id="cd04280">
    <property type="entry name" value="ZnMc_astacin_like"/>
    <property type="match status" value="1"/>
</dbReference>
<name>A0AAV4RL45_CAEEX</name>
<evidence type="ECO:0000256" key="3">
    <source>
        <dbReference type="PROSITE-ProRule" id="PRU01211"/>
    </source>
</evidence>
<comment type="caution">
    <text evidence="3">Lacks conserved residue(s) required for the propagation of feature annotation.</text>
</comment>
<dbReference type="PROSITE" id="PS51864">
    <property type="entry name" value="ASTACIN"/>
    <property type="match status" value="1"/>
</dbReference>
<evidence type="ECO:0000313" key="7">
    <source>
        <dbReference type="Proteomes" id="UP001054945"/>
    </source>
</evidence>
<comment type="subunit">
    <text evidence="1">Monomer.</text>
</comment>
<dbReference type="PRINTS" id="PR00480">
    <property type="entry name" value="ASTACIN"/>
</dbReference>
<feature type="domain" description="Peptidase M12A" evidence="5">
    <location>
        <begin position="61"/>
        <end position="260"/>
    </location>
</feature>
<dbReference type="Pfam" id="PF01400">
    <property type="entry name" value="Astacin"/>
    <property type="match status" value="1"/>
</dbReference>
<accession>A0AAV4RL45</accession>
<evidence type="ECO:0000256" key="2">
    <source>
        <dbReference type="ARBA" id="ARBA00025529"/>
    </source>
</evidence>
<keyword evidence="3 4" id="KW-0862">Zinc</keyword>
<evidence type="ECO:0000256" key="4">
    <source>
        <dbReference type="RuleBase" id="RU361183"/>
    </source>
</evidence>
<dbReference type="GO" id="GO:0008270">
    <property type="term" value="F:zinc ion binding"/>
    <property type="evidence" value="ECO:0007669"/>
    <property type="project" value="UniProtKB-UniRule"/>
</dbReference>
<feature type="binding site" evidence="3">
    <location>
        <position position="165"/>
    </location>
    <ligand>
        <name>Zn(2+)</name>
        <dbReference type="ChEBI" id="CHEBI:29105"/>
        <note>catalytic</note>
    </ligand>
</feature>
<dbReference type="EC" id="3.4.24.-" evidence="4"/>
<keyword evidence="3 4" id="KW-0479">Metal-binding</keyword>
<dbReference type="InterPro" id="IPR006026">
    <property type="entry name" value="Peptidase_Metallo"/>
</dbReference>
<dbReference type="Proteomes" id="UP001054945">
    <property type="component" value="Unassembled WGS sequence"/>
</dbReference>
<dbReference type="InterPro" id="IPR034035">
    <property type="entry name" value="Astacin-like_dom"/>
</dbReference>
<feature type="binding site" evidence="3">
    <location>
        <position position="155"/>
    </location>
    <ligand>
        <name>Zn(2+)</name>
        <dbReference type="ChEBI" id="CHEBI:29105"/>
        <note>catalytic</note>
    </ligand>
</feature>
<dbReference type="SMART" id="SM00235">
    <property type="entry name" value="ZnMc"/>
    <property type="match status" value="1"/>
</dbReference>
<comment type="function">
    <text evidence="2">Zinc metalloprotease. Provoques deadhesion of endothelial cells from cell cultures, and also degradation of fibronectin, fibrinogen and gelatin in vitro. Its role in the venom is not fully understood but it might act as a spreading factor that facilitates diffusion of other venom toxins. Alternatively, it might be involved in the proteolytic processing of other venom toxins or it might play a role in extra-oral digestion of prey.</text>
</comment>
<evidence type="ECO:0000259" key="5">
    <source>
        <dbReference type="PROSITE" id="PS51864"/>
    </source>
</evidence>
<reference evidence="6 7" key="1">
    <citation type="submission" date="2021-06" db="EMBL/GenBank/DDBJ databases">
        <title>Caerostris extrusa draft genome.</title>
        <authorList>
            <person name="Kono N."/>
            <person name="Arakawa K."/>
        </authorList>
    </citation>
    <scope>NUCLEOTIDE SEQUENCE [LARGE SCALE GENOMIC DNA]</scope>
</reference>
<dbReference type="PANTHER" id="PTHR10127:SF883">
    <property type="entry name" value="ZINC METALLOPROTEINASE NAS-8"/>
    <property type="match status" value="1"/>
</dbReference>
<feature type="active site" evidence="3">
    <location>
        <position position="156"/>
    </location>
</feature>
<protein>
    <recommendedName>
        <fullName evidence="4">Metalloendopeptidase</fullName>
        <ecNumber evidence="4">3.4.24.-</ecNumber>
    </recommendedName>
</protein>
<gene>
    <name evidence="6" type="ORF">CEXT_32341</name>
</gene>
<keyword evidence="3 4" id="KW-0482">Metalloprotease</keyword>
<keyword evidence="7" id="KW-1185">Reference proteome</keyword>
<dbReference type="PANTHER" id="PTHR10127">
    <property type="entry name" value="DISCOIDIN, CUB, EGF, LAMININ , AND ZINC METALLOPROTEASE DOMAIN CONTAINING"/>
    <property type="match status" value="1"/>
</dbReference>
<feature type="binding site" evidence="3">
    <location>
        <position position="159"/>
    </location>
    <ligand>
        <name>Zn(2+)</name>
        <dbReference type="ChEBI" id="CHEBI:29105"/>
        <note>catalytic</note>
    </ligand>
</feature>
<proteinExistence type="predicted"/>
<dbReference type="AlphaFoldDB" id="A0AAV4RL45"/>
<dbReference type="InterPro" id="IPR001506">
    <property type="entry name" value="Peptidase_M12A"/>
</dbReference>
<dbReference type="Gene3D" id="3.40.390.10">
    <property type="entry name" value="Collagenase (Catalytic Domain)"/>
    <property type="match status" value="1"/>
</dbReference>
<dbReference type="GO" id="GO:0006508">
    <property type="term" value="P:proteolysis"/>
    <property type="evidence" value="ECO:0007669"/>
    <property type="project" value="UniProtKB-KW"/>
</dbReference>
<comment type="caution">
    <text evidence="6">The sequence shown here is derived from an EMBL/GenBank/DDBJ whole genome shotgun (WGS) entry which is preliminary data.</text>
</comment>
<dbReference type="InterPro" id="IPR024079">
    <property type="entry name" value="MetalloPept_cat_dom_sf"/>
</dbReference>
<dbReference type="GO" id="GO:0004222">
    <property type="term" value="F:metalloendopeptidase activity"/>
    <property type="evidence" value="ECO:0007669"/>
    <property type="project" value="UniProtKB-UniRule"/>
</dbReference>
<keyword evidence="3 4" id="KW-0378">Hydrolase</keyword>
<organism evidence="6 7">
    <name type="scientific">Caerostris extrusa</name>
    <name type="common">Bark spider</name>
    <name type="synonym">Caerostris bankana</name>
    <dbReference type="NCBI Taxonomy" id="172846"/>
    <lineage>
        <taxon>Eukaryota</taxon>
        <taxon>Metazoa</taxon>
        <taxon>Ecdysozoa</taxon>
        <taxon>Arthropoda</taxon>
        <taxon>Chelicerata</taxon>
        <taxon>Arachnida</taxon>
        <taxon>Araneae</taxon>
        <taxon>Araneomorphae</taxon>
        <taxon>Entelegynae</taxon>
        <taxon>Araneoidea</taxon>
        <taxon>Araneidae</taxon>
        <taxon>Caerostris</taxon>
    </lineage>
</organism>
<comment type="cofactor">
    <cofactor evidence="3 4">
        <name>Zn(2+)</name>
        <dbReference type="ChEBI" id="CHEBI:29105"/>
    </cofactor>
    <text evidence="3 4">Binds 1 zinc ion per subunit.</text>
</comment>
<evidence type="ECO:0000256" key="1">
    <source>
        <dbReference type="ARBA" id="ARBA00011245"/>
    </source>
</evidence>
<dbReference type="EMBL" id="BPLR01008226">
    <property type="protein sequence ID" value="GIY23018.1"/>
    <property type="molecule type" value="Genomic_DNA"/>
</dbReference>
<evidence type="ECO:0000313" key="6">
    <source>
        <dbReference type="EMBL" id="GIY23018.1"/>
    </source>
</evidence>
<sequence>MEETANDSQIKSEKKMMPLLLLTLLVSIAPLYAELNGDLALQNPDLFEGDILGIDPITDRNAIPRDSQRWPSGRVPYQIDPYTTYGKFKQKEMIKKAMAEYEDKTCIRFVEKDEDEKDFILIFAGRGCYSKVGKTGGVQALSFGNGCFQHPTLVHELGHALGFYHEHTRSDRDDYITIHWSAIMNTAKDQFYKLSPAENRILDTFDYDSIMLYGERTFSKDGWTKTMTAKEKGVKLLDVYDKKGLSESDIKRVKKLYECS</sequence>
<dbReference type="SUPFAM" id="SSF55486">
    <property type="entry name" value="Metalloproteases ('zincins'), catalytic domain"/>
    <property type="match status" value="1"/>
</dbReference>